<accession>A0A5B8UF07</accession>
<dbReference type="CDD" id="cd00761">
    <property type="entry name" value="Glyco_tranf_GTA_type"/>
    <property type="match status" value="1"/>
</dbReference>
<dbReference type="Proteomes" id="UP000321204">
    <property type="component" value="Chromosome"/>
</dbReference>
<feature type="domain" description="Glycosyltransferase 2-like" evidence="1">
    <location>
        <begin position="5"/>
        <end position="145"/>
    </location>
</feature>
<sequence length="321" mass="37741">MPFVSVIVPNYNHGRYLGQRLESVFQQSFEDYEVIILDDASTDESKEIIERYRNHPKVSHIVYNTQNSGSTFRQWRRGLERSKGEWIWIAESDDYCTADLLNVLVKQGLSNEDVVLSYCQSNEVNENGEGWRNMTWFTDPVDKEHWRNDYCNEGRNEIQQYLWQLNAIPNASAVLFKRTAYYNASPAFESMKMCGDWFLWIELLRQGNIVFCATAHNFFRCHANSTRTHETERWKKRLEEEMLIAQHLISILPATDRPKLHARMNSLLRSYCSTFSGKEVVQFLRNPATYESPFPYAAFMRTFSVRSAYKIAKTLFARKKN</sequence>
<proteinExistence type="predicted"/>
<evidence type="ECO:0000259" key="1">
    <source>
        <dbReference type="Pfam" id="PF00535"/>
    </source>
</evidence>
<name>A0A5B8UF07_9BACT</name>
<evidence type="ECO:0000313" key="2">
    <source>
        <dbReference type="EMBL" id="QEC54886.1"/>
    </source>
</evidence>
<dbReference type="SUPFAM" id="SSF53448">
    <property type="entry name" value="Nucleotide-diphospho-sugar transferases"/>
    <property type="match status" value="1"/>
</dbReference>
<dbReference type="GO" id="GO:0016740">
    <property type="term" value="F:transferase activity"/>
    <property type="evidence" value="ECO:0007669"/>
    <property type="project" value="UniProtKB-KW"/>
</dbReference>
<evidence type="ECO:0000313" key="3">
    <source>
        <dbReference type="Proteomes" id="UP000321204"/>
    </source>
</evidence>
<organism evidence="2 3">
    <name type="scientific">Flavisolibacter ginsenosidimutans</name>
    <dbReference type="NCBI Taxonomy" id="661481"/>
    <lineage>
        <taxon>Bacteria</taxon>
        <taxon>Pseudomonadati</taxon>
        <taxon>Bacteroidota</taxon>
        <taxon>Chitinophagia</taxon>
        <taxon>Chitinophagales</taxon>
        <taxon>Chitinophagaceae</taxon>
        <taxon>Flavisolibacter</taxon>
    </lineage>
</organism>
<reference evidence="2 3" key="1">
    <citation type="journal article" date="2015" name="Int. J. Syst. Evol. Microbiol.">
        <title>Flavisolibacter ginsenosidimutans sp. nov., with ginsenoside-converting activity isolated from soil used for cultivating ginseng.</title>
        <authorList>
            <person name="Zhao Y."/>
            <person name="Liu Q."/>
            <person name="Kang M.S."/>
            <person name="Jin F."/>
            <person name="Yu H."/>
            <person name="Im W.T."/>
        </authorList>
    </citation>
    <scope>NUCLEOTIDE SEQUENCE [LARGE SCALE GENOMIC DNA]</scope>
    <source>
        <strain evidence="2 3">Gsoil 636</strain>
    </source>
</reference>
<keyword evidence="2" id="KW-0808">Transferase</keyword>
<dbReference type="InterPro" id="IPR029044">
    <property type="entry name" value="Nucleotide-diphossugar_trans"/>
</dbReference>
<dbReference type="PANTHER" id="PTHR43685">
    <property type="entry name" value="GLYCOSYLTRANSFERASE"/>
    <property type="match status" value="1"/>
</dbReference>
<dbReference type="InterPro" id="IPR001173">
    <property type="entry name" value="Glyco_trans_2-like"/>
</dbReference>
<dbReference type="Gene3D" id="3.90.550.10">
    <property type="entry name" value="Spore Coat Polysaccharide Biosynthesis Protein SpsA, Chain A"/>
    <property type="match status" value="1"/>
</dbReference>
<dbReference type="KEGG" id="fgg:FSB75_02870"/>
<dbReference type="OrthoDB" id="9815829at2"/>
<dbReference type="RefSeq" id="WP_146782469.1">
    <property type="nucleotide sequence ID" value="NZ_BAABIO010000006.1"/>
</dbReference>
<keyword evidence="3" id="KW-1185">Reference proteome</keyword>
<dbReference type="AlphaFoldDB" id="A0A5B8UF07"/>
<protein>
    <submittedName>
        <fullName evidence="2">Glycosyltransferase family 2 protein</fullName>
    </submittedName>
</protein>
<gene>
    <name evidence="2" type="ORF">FSB75_02870</name>
</gene>
<dbReference type="EMBL" id="CP042433">
    <property type="protein sequence ID" value="QEC54886.1"/>
    <property type="molecule type" value="Genomic_DNA"/>
</dbReference>
<dbReference type="Pfam" id="PF00535">
    <property type="entry name" value="Glycos_transf_2"/>
    <property type="match status" value="1"/>
</dbReference>
<dbReference type="PANTHER" id="PTHR43685:SF11">
    <property type="entry name" value="GLYCOSYLTRANSFERASE TAGX-RELATED"/>
    <property type="match status" value="1"/>
</dbReference>
<dbReference type="InterPro" id="IPR050834">
    <property type="entry name" value="Glycosyltransf_2"/>
</dbReference>